<comment type="subunit">
    <text evidence="3">Homodimer.</text>
</comment>
<accession>A0A2M9YM83</accession>
<dbReference type="Pfam" id="PF07992">
    <property type="entry name" value="Pyr_redox_2"/>
    <property type="match status" value="1"/>
</dbReference>
<comment type="cofactor">
    <cofactor evidence="3">
        <name>FAD</name>
        <dbReference type="ChEBI" id="CHEBI:57692"/>
    </cofactor>
</comment>
<proteinExistence type="inferred from homology"/>
<sequence length="315" mass="34100">MAHKIVIIGSGPAGHTAAIYAARANLNPAMYEGFMAGGIAAGGQLTTTTEVENFPGFPEGIDGTKLTQLFREQSVKYGTRIFTQTITKVDFSSHPFKLWSDDELIEAEAVIIATGATAKRMHVNGEDTYWQRGISAWAVCDGALPIYRNKELVVVGGGDSAVEEASHLTKFASKVYLVHRRDSLRASKIMQKRATTHPKIEIIWNSQVEEAKGDGKNLTSLTLQDTVNGQKKELAVGGLFYAIGHKPNTDIFEGILDLDESGYIKTIPGTTKTSIEGVFAAGDVQDKVYRQAVSAAGSGCMAALDAERWLESREE</sequence>
<dbReference type="PRINTS" id="PR00469">
    <property type="entry name" value="PNDRDTASEII"/>
</dbReference>
<evidence type="ECO:0000313" key="6">
    <source>
        <dbReference type="Proteomes" id="UP000232188"/>
    </source>
</evidence>
<dbReference type="EMBL" id="NPDV01000012">
    <property type="protein sequence ID" value="PJZ52550.1"/>
    <property type="molecule type" value="Genomic_DNA"/>
</dbReference>
<keyword evidence="1 3" id="KW-0285">Flavoprotein</keyword>
<protein>
    <recommendedName>
        <fullName evidence="3">Thioredoxin reductase</fullName>
        <ecNumber evidence="3">1.8.1.9</ecNumber>
    </recommendedName>
</protein>
<reference evidence="5 6" key="1">
    <citation type="submission" date="2017-07" db="EMBL/GenBank/DDBJ databases">
        <title>Leptospira spp. isolated from tropical soils.</title>
        <authorList>
            <person name="Thibeaux R."/>
            <person name="Iraola G."/>
            <person name="Ferres I."/>
            <person name="Bierque E."/>
            <person name="Girault D."/>
            <person name="Soupe-Gilbert M.-E."/>
            <person name="Picardeau M."/>
            <person name="Goarant C."/>
        </authorList>
    </citation>
    <scope>NUCLEOTIDE SEQUENCE [LARGE SCALE GENOMIC DNA]</scope>
    <source>
        <strain evidence="5 6">FH2-B-C1</strain>
    </source>
</reference>
<comment type="similarity">
    <text evidence="3">Belongs to the class-II pyridine nucleotide-disulfide oxidoreductase family.</text>
</comment>
<evidence type="ECO:0000256" key="3">
    <source>
        <dbReference type="RuleBase" id="RU003880"/>
    </source>
</evidence>
<dbReference type="SUPFAM" id="SSF51905">
    <property type="entry name" value="FAD/NAD(P)-binding domain"/>
    <property type="match status" value="1"/>
</dbReference>
<name>A0A2M9YM83_9LEPT</name>
<evidence type="ECO:0000313" key="5">
    <source>
        <dbReference type="EMBL" id="PJZ52550.1"/>
    </source>
</evidence>
<dbReference type="GO" id="GO:0004791">
    <property type="term" value="F:thioredoxin-disulfide reductase (NADPH) activity"/>
    <property type="evidence" value="ECO:0007669"/>
    <property type="project" value="UniProtKB-UniRule"/>
</dbReference>
<feature type="domain" description="FAD/NAD(P)-binding" evidence="4">
    <location>
        <begin position="4"/>
        <end position="299"/>
    </location>
</feature>
<dbReference type="GO" id="GO:0005737">
    <property type="term" value="C:cytoplasm"/>
    <property type="evidence" value="ECO:0007669"/>
    <property type="project" value="InterPro"/>
</dbReference>
<evidence type="ECO:0000256" key="2">
    <source>
        <dbReference type="ARBA" id="ARBA00023002"/>
    </source>
</evidence>
<evidence type="ECO:0000256" key="1">
    <source>
        <dbReference type="ARBA" id="ARBA00022630"/>
    </source>
</evidence>
<evidence type="ECO:0000259" key="4">
    <source>
        <dbReference type="Pfam" id="PF07992"/>
    </source>
</evidence>
<dbReference type="InterPro" id="IPR023753">
    <property type="entry name" value="FAD/NAD-binding_dom"/>
</dbReference>
<dbReference type="RefSeq" id="WP_100786352.1">
    <property type="nucleotide sequence ID" value="NZ_NPDV01000012.1"/>
</dbReference>
<comment type="catalytic activity">
    <reaction evidence="3">
        <text>[thioredoxin]-dithiol + NADP(+) = [thioredoxin]-disulfide + NADPH + H(+)</text>
        <dbReference type="Rhea" id="RHEA:20345"/>
        <dbReference type="Rhea" id="RHEA-COMP:10698"/>
        <dbReference type="Rhea" id="RHEA-COMP:10700"/>
        <dbReference type="ChEBI" id="CHEBI:15378"/>
        <dbReference type="ChEBI" id="CHEBI:29950"/>
        <dbReference type="ChEBI" id="CHEBI:50058"/>
        <dbReference type="ChEBI" id="CHEBI:57783"/>
        <dbReference type="ChEBI" id="CHEBI:58349"/>
        <dbReference type="EC" id="1.8.1.9"/>
    </reaction>
</comment>
<keyword evidence="3" id="KW-0274">FAD</keyword>
<dbReference type="InterPro" id="IPR050097">
    <property type="entry name" value="Ferredoxin-NADP_redctase_2"/>
</dbReference>
<dbReference type="InterPro" id="IPR005982">
    <property type="entry name" value="Thioredox_Rdtase"/>
</dbReference>
<dbReference type="Proteomes" id="UP000232188">
    <property type="component" value="Unassembled WGS sequence"/>
</dbReference>
<dbReference type="InterPro" id="IPR036188">
    <property type="entry name" value="FAD/NAD-bd_sf"/>
</dbReference>
<gene>
    <name evidence="5" type="primary">trxB</name>
    <name evidence="5" type="ORF">CH380_13880</name>
</gene>
<keyword evidence="3" id="KW-0676">Redox-active center</keyword>
<dbReference type="PANTHER" id="PTHR48105">
    <property type="entry name" value="THIOREDOXIN REDUCTASE 1-RELATED-RELATED"/>
    <property type="match status" value="1"/>
</dbReference>
<dbReference type="GO" id="GO:0019430">
    <property type="term" value="P:removal of superoxide radicals"/>
    <property type="evidence" value="ECO:0007669"/>
    <property type="project" value="UniProtKB-UniRule"/>
</dbReference>
<dbReference type="AlphaFoldDB" id="A0A2M9YM83"/>
<dbReference type="NCBIfam" id="TIGR01292">
    <property type="entry name" value="TRX_reduct"/>
    <property type="match status" value="1"/>
</dbReference>
<keyword evidence="2 3" id="KW-0560">Oxidoreductase</keyword>
<dbReference type="PRINTS" id="PR00368">
    <property type="entry name" value="FADPNR"/>
</dbReference>
<organism evidence="5 6">
    <name type="scientific">Leptospira adleri</name>
    <dbReference type="NCBI Taxonomy" id="2023186"/>
    <lineage>
        <taxon>Bacteria</taxon>
        <taxon>Pseudomonadati</taxon>
        <taxon>Spirochaetota</taxon>
        <taxon>Spirochaetia</taxon>
        <taxon>Leptospirales</taxon>
        <taxon>Leptospiraceae</taxon>
        <taxon>Leptospira</taxon>
    </lineage>
</organism>
<comment type="caution">
    <text evidence="5">The sequence shown here is derived from an EMBL/GenBank/DDBJ whole genome shotgun (WGS) entry which is preliminary data.</text>
</comment>
<dbReference type="EC" id="1.8.1.9" evidence="3"/>
<dbReference type="Gene3D" id="3.50.50.60">
    <property type="entry name" value="FAD/NAD(P)-binding domain"/>
    <property type="match status" value="2"/>
</dbReference>